<evidence type="ECO:0000313" key="3">
    <source>
        <dbReference type="Proteomes" id="UP000030170"/>
    </source>
</evidence>
<dbReference type="InterPro" id="IPR053737">
    <property type="entry name" value="Type_II_TA_Toxin"/>
</dbReference>
<dbReference type="InterPro" id="IPR036597">
    <property type="entry name" value="Fido-like_dom_sf"/>
</dbReference>
<organism evidence="2 3">
    <name type="scientific">Neosynechococcus sphagnicola sy1</name>
    <dbReference type="NCBI Taxonomy" id="1497020"/>
    <lineage>
        <taxon>Bacteria</taxon>
        <taxon>Bacillati</taxon>
        <taxon>Cyanobacteriota</taxon>
        <taxon>Cyanophyceae</taxon>
        <taxon>Neosynechococcales</taxon>
        <taxon>Neosynechococcaceae</taxon>
        <taxon>Neosynechococcus</taxon>
    </lineage>
</organism>
<reference evidence="2 3" key="1">
    <citation type="journal article" date="2014" name="Mol. Ecol.">
        <title>Evolution of Synechococcus.</title>
        <authorList>
            <person name="Dvorak P."/>
            <person name="Casamatta D."/>
            <person name="Hasler P."/>
            <person name="Poulickova A."/>
            <person name="Ondrej V."/>
            <person name="Sanges R."/>
        </authorList>
    </citation>
    <scope>NUCLEOTIDE SEQUENCE [LARGE SCALE GENOMIC DNA]</scope>
    <source>
        <strain evidence="2 3">CAUP A 1101</strain>
    </source>
</reference>
<dbReference type="Proteomes" id="UP000030170">
    <property type="component" value="Unassembled WGS sequence"/>
</dbReference>
<dbReference type="InterPro" id="IPR006440">
    <property type="entry name" value="Doc"/>
</dbReference>
<dbReference type="AlphaFoldDB" id="A0A098TFU8"/>
<dbReference type="PIRSF" id="PIRSF018297">
    <property type="entry name" value="Doc"/>
    <property type="match status" value="1"/>
</dbReference>
<dbReference type="Pfam" id="PF02661">
    <property type="entry name" value="Fic"/>
    <property type="match status" value="1"/>
</dbReference>
<dbReference type="SUPFAM" id="SSF140931">
    <property type="entry name" value="Fic-like"/>
    <property type="match status" value="1"/>
</dbReference>
<dbReference type="RefSeq" id="WP_081980887.1">
    <property type="nucleotide sequence ID" value="NZ_JJML01000078.1"/>
</dbReference>
<accession>A0A098TFU8</accession>
<dbReference type="GO" id="GO:0016301">
    <property type="term" value="F:kinase activity"/>
    <property type="evidence" value="ECO:0007669"/>
    <property type="project" value="InterPro"/>
</dbReference>
<feature type="domain" description="Fido" evidence="1">
    <location>
        <begin position="5"/>
        <end position="123"/>
    </location>
</feature>
<dbReference type="STRING" id="1497020.DO97_19750"/>
<gene>
    <name evidence="2" type="ORF">DO97_19750</name>
</gene>
<dbReference type="NCBIfam" id="TIGR01550">
    <property type="entry name" value="DOC_P1"/>
    <property type="match status" value="1"/>
</dbReference>
<dbReference type="EMBL" id="JJML01000078">
    <property type="protein sequence ID" value="KGF71425.1"/>
    <property type="molecule type" value="Genomic_DNA"/>
</dbReference>
<evidence type="ECO:0000259" key="1">
    <source>
        <dbReference type="PROSITE" id="PS51459"/>
    </source>
</evidence>
<dbReference type="Gene3D" id="1.20.120.1870">
    <property type="entry name" value="Fic/DOC protein, Fido domain"/>
    <property type="match status" value="1"/>
</dbReference>
<dbReference type="OrthoDB" id="9802752at2"/>
<proteinExistence type="predicted"/>
<comment type="caution">
    <text evidence="2">The sequence shown here is derived from an EMBL/GenBank/DDBJ whole genome shotgun (WGS) entry which is preliminary data.</text>
</comment>
<dbReference type="PANTHER" id="PTHR39426:SF1">
    <property type="entry name" value="HOMOLOGY TO DEATH-ON-CURING PROTEIN OF PHAGE P1"/>
    <property type="match status" value="1"/>
</dbReference>
<evidence type="ECO:0000313" key="2">
    <source>
        <dbReference type="EMBL" id="KGF71425.1"/>
    </source>
</evidence>
<dbReference type="PROSITE" id="PS51459">
    <property type="entry name" value="FIDO"/>
    <property type="match status" value="1"/>
</dbReference>
<name>A0A098TFU8_9CYAN</name>
<dbReference type="InterPro" id="IPR003812">
    <property type="entry name" value="Fido"/>
</dbReference>
<protein>
    <submittedName>
        <fullName evidence="2">Death-on-curing protein</fullName>
    </submittedName>
</protein>
<keyword evidence="3" id="KW-1185">Reference proteome</keyword>
<sequence length="128" mass="14164">MIRYLTLIEVLELHRRILEQSGGAMGIRDMGLLESAITQPRMTFGGDELYPSLLEKAAALGFSIIMNHPFVDGNKRTGHAATETFLVLNGVEISASVDEQERVVMAIASGKQEREVFVEWLQQNTTAS</sequence>
<dbReference type="PANTHER" id="PTHR39426">
    <property type="entry name" value="HOMOLOGY TO DEATH-ON-CURING PROTEIN OF PHAGE P1"/>
    <property type="match status" value="1"/>
</dbReference>